<dbReference type="OrthoDB" id="886361at2"/>
<evidence type="ECO:0000313" key="2">
    <source>
        <dbReference type="EMBL" id="TGE21545.1"/>
    </source>
</evidence>
<protein>
    <submittedName>
        <fullName evidence="2">Uncharacterized protein</fullName>
    </submittedName>
</protein>
<evidence type="ECO:0000313" key="3">
    <source>
        <dbReference type="Proteomes" id="UP000297549"/>
    </source>
</evidence>
<reference evidence="2 3" key="1">
    <citation type="submission" date="2019-04" db="EMBL/GenBank/DDBJ databases">
        <authorList>
            <person name="Feng G."/>
            <person name="Zhang J."/>
            <person name="Zhu H."/>
        </authorList>
    </citation>
    <scope>NUCLEOTIDE SEQUENCE [LARGE SCALE GENOMIC DNA]</scope>
    <source>
        <strain evidence="2 3">JCM 31653</strain>
    </source>
</reference>
<comment type="caution">
    <text evidence="2">The sequence shown here is derived from an EMBL/GenBank/DDBJ whole genome shotgun (WGS) entry which is preliminary data.</text>
</comment>
<dbReference type="Proteomes" id="UP000297549">
    <property type="component" value="Unassembled WGS sequence"/>
</dbReference>
<keyword evidence="3" id="KW-1185">Reference proteome</keyword>
<feature type="region of interest" description="Disordered" evidence="1">
    <location>
        <begin position="128"/>
        <end position="156"/>
    </location>
</feature>
<dbReference type="AlphaFoldDB" id="A0A4Z0PVM5"/>
<evidence type="ECO:0000256" key="1">
    <source>
        <dbReference type="SAM" id="MobiDB-lite"/>
    </source>
</evidence>
<gene>
    <name evidence="2" type="ORF">E5K00_14775</name>
</gene>
<dbReference type="EMBL" id="SRLC01000002">
    <property type="protein sequence ID" value="TGE21545.1"/>
    <property type="molecule type" value="Genomic_DNA"/>
</dbReference>
<name>A0A4Z0PVM5_9BACT</name>
<dbReference type="RefSeq" id="WP_135464092.1">
    <property type="nucleotide sequence ID" value="NZ_SRLC01000002.1"/>
</dbReference>
<sequence>MATLTPYQKQFRQRMKRAMSLRAKADRKARSYATRLATALLDAQTATAMMNALNQTYNVDVSTQTLLVHDLLDMVTPQRLTDALAASTPGEEVVLFNQIPDGNGGQQLPANPLFGETVAGTPIVLIPQPDTSDLRTKNETRSTSSEHSYSILPGEV</sequence>
<accession>A0A4Z0PVM5</accession>
<proteinExistence type="predicted"/>
<organism evidence="2 3">
    <name type="scientific">Hymenobacter aquaticus</name>
    <dbReference type="NCBI Taxonomy" id="1867101"/>
    <lineage>
        <taxon>Bacteria</taxon>
        <taxon>Pseudomonadati</taxon>
        <taxon>Bacteroidota</taxon>
        <taxon>Cytophagia</taxon>
        <taxon>Cytophagales</taxon>
        <taxon>Hymenobacteraceae</taxon>
        <taxon>Hymenobacter</taxon>
    </lineage>
</organism>